<feature type="region of interest" description="Disordered" evidence="1">
    <location>
        <begin position="79"/>
        <end position="126"/>
    </location>
</feature>
<gene>
    <name evidence="2" type="ORF">MBM_08925</name>
</gene>
<dbReference type="OrthoDB" id="3554730at2759"/>
<feature type="compositionally biased region" description="Polar residues" evidence="1">
    <location>
        <begin position="103"/>
        <end position="122"/>
    </location>
</feature>
<name>K1WJD4_MARBU</name>
<feature type="compositionally biased region" description="Polar residues" evidence="1">
    <location>
        <begin position="79"/>
        <end position="96"/>
    </location>
</feature>
<dbReference type="Proteomes" id="UP000006753">
    <property type="component" value="Unassembled WGS sequence"/>
</dbReference>
<dbReference type="InParanoid" id="K1WJD4"/>
<evidence type="ECO:0000313" key="3">
    <source>
        <dbReference type="Proteomes" id="UP000006753"/>
    </source>
</evidence>
<reference evidence="2 3" key="1">
    <citation type="journal article" date="2012" name="BMC Genomics">
        <title>Sequencing the genome of Marssonina brunnea reveals fungus-poplar co-evolution.</title>
        <authorList>
            <person name="Zhu S."/>
            <person name="Cao Y.-Z."/>
            <person name="Jiang C."/>
            <person name="Tan B.-Y."/>
            <person name="Wang Z."/>
            <person name="Feng S."/>
            <person name="Zhang L."/>
            <person name="Su X.-H."/>
            <person name="Brejova B."/>
            <person name="Vinar T."/>
            <person name="Xu M."/>
            <person name="Wang M.-X."/>
            <person name="Zhang S.-G."/>
            <person name="Huang M.-R."/>
            <person name="Wu R."/>
            <person name="Zhou Y."/>
        </authorList>
    </citation>
    <scope>NUCLEOTIDE SEQUENCE [LARGE SCALE GENOMIC DNA]</scope>
    <source>
        <strain evidence="2 3">MB_m1</strain>
    </source>
</reference>
<evidence type="ECO:0000313" key="2">
    <source>
        <dbReference type="EMBL" id="EKD12971.1"/>
    </source>
</evidence>
<dbReference type="AlphaFoldDB" id="K1WJD4"/>
<proteinExistence type="predicted"/>
<accession>K1WJD4</accession>
<dbReference type="KEGG" id="mbe:MBM_08925"/>
<keyword evidence="3" id="KW-1185">Reference proteome</keyword>
<sequence length="291" mass="33206">MYCDDPGLARGLQGSCGGFARGLWGVCKEESGSDLRSTSSNYVIAAIATMKIQDLLNYEPQKLPRYEYYDEVPDSQALESSASTLVPSSQASTQSWDSRDGPRSTTPTPCDQPRSPSIQMPSTLIIRKPVPLTTRSDRIRIKTALFFGIKAKEIQEKLKYTERQIRFAKNSLATPQVHRRGRNPALDTPKQQRLKEWLLESPSRRRIAWRHIPYHESFLTELRGYGESAIKTGLKRAGKKGLDSLKKRFNGLLKELLNKPFQTKFELAEEHFHNHQFNLENLQHKHSKRPA</sequence>
<evidence type="ECO:0000256" key="1">
    <source>
        <dbReference type="SAM" id="MobiDB-lite"/>
    </source>
</evidence>
<organism evidence="2 3">
    <name type="scientific">Marssonina brunnea f. sp. multigermtubi (strain MB_m1)</name>
    <name type="common">Marssonina leaf spot fungus</name>
    <dbReference type="NCBI Taxonomy" id="1072389"/>
    <lineage>
        <taxon>Eukaryota</taxon>
        <taxon>Fungi</taxon>
        <taxon>Dikarya</taxon>
        <taxon>Ascomycota</taxon>
        <taxon>Pezizomycotina</taxon>
        <taxon>Leotiomycetes</taxon>
        <taxon>Helotiales</taxon>
        <taxon>Drepanopezizaceae</taxon>
        <taxon>Drepanopeziza</taxon>
    </lineage>
</organism>
<dbReference type="HOGENOM" id="CLU_956697_0_0_1"/>
<dbReference type="EMBL" id="JH921453">
    <property type="protein sequence ID" value="EKD12971.1"/>
    <property type="molecule type" value="Genomic_DNA"/>
</dbReference>
<protein>
    <submittedName>
        <fullName evidence="2">Uncharacterized protein</fullName>
    </submittedName>
</protein>